<keyword evidence="4" id="KW-0479">Metal-binding</keyword>
<dbReference type="GO" id="GO:0017061">
    <property type="term" value="F:S-methyl-5-thioadenosine phosphorylase activity"/>
    <property type="evidence" value="ECO:0007669"/>
    <property type="project" value="UniProtKB-EC"/>
</dbReference>
<evidence type="ECO:0000256" key="4">
    <source>
        <dbReference type="ARBA" id="ARBA00022723"/>
    </source>
</evidence>
<dbReference type="SUPFAM" id="SSF64438">
    <property type="entry name" value="CNF1/YfiH-like putative cysteine hydrolases"/>
    <property type="match status" value="1"/>
</dbReference>
<comment type="catalytic activity">
    <reaction evidence="9">
        <text>S-methyl-5'-thioadenosine + phosphate = 5-(methylsulfanyl)-alpha-D-ribose 1-phosphate + adenine</text>
        <dbReference type="Rhea" id="RHEA:11852"/>
        <dbReference type="ChEBI" id="CHEBI:16708"/>
        <dbReference type="ChEBI" id="CHEBI:17509"/>
        <dbReference type="ChEBI" id="CHEBI:43474"/>
        <dbReference type="ChEBI" id="CHEBI:58533"/>
        <dbReference type="EC" id="2.4.2.28"/>
    </reaction>
    <physiologicalReaction direction="left-to-right" evidence="9">
        <dbReference type="Rhea" id="RHEA:11853"/>
    </physiologicalReaction>
</comment>
<comment type="catalytic activity">
    <reaction evidence="7">
        <text>adenosine + H2O + H(+) = inosine + NH4(+)</text>
        <dbReference type="Rhea" id="RHEA:24408"/>
        <dbReference type="ChEBI" id="CHEBI:15377"/>
        <dbReference type="ChEBI" id="CHEBI:15378"/>
        <dbReference type="ChEBI" id="CHEBI:16335"/>
        <dbReference type="ChEBI" id="CHEBI:17596"/>
        <dbReference type="ChEBI" id="CHEBI:28938"/>
        <dbReference type="EC" id="3.5.4.4"/>
    </reaction>
    <physiologicalReaction direction="left-to-right" evidence="7">
        <dbReference type="Rhea" id="RHEA:24409"/>
    </physiologicalReaction>
</comment>
<evidence type="ECO:0000256" key="5">
    <source>
        <dbReference type="ARBA" id="ARBA00022801"/>
    </source>
</evidence>
<gene>
    <name evidence="11" type="ORF">NCTC13043_00579</name>
</gene>
<dbReference type="EMBL" id="UGTP01000001">
    <property type="protein sequence ID" value="SUC11723.1"/>
    <property type="molecule type" value="Genomic_DNA"/>
</dbReference>
<evidence type="ECO:0000256" key="1">
    <source>
        <dbReference type="ARBA" id="ARBA00000553"/>
    </source>
</evidence>
<accession>A0A379EZU5</accession>
<dbReference type="InterPro" id="IPR011324">
    <property type="entry name" value="Cytotoxic_necrot_fac-like_cat"/>
</dbReference>
<keyword evidence="5" id="KW-0378">Hydrolase</keyword>
<reference evidence="11 12" key="1">
    <citation type="submission" date="2018-06" db="EMBL/GenBank/DDBJ databases">
        <authorList>
            <consortium name="Pathogen Informatics"/>
            <person name="Doyle S."/>
        </authorList>
    </citation>
    <scope>NUCLEOTIDE SEQUENCE [LARGE SCALE GENOMIC DNA]</scope>
    <source>
        <strain evidence="11 12">NCTC13043</strain>
    </source>
</reference>
<dbReference type="Pfam" id="PF02578">
    <property type="entry name" value="Cu-oxidase_4"/>
    <property type="match status" value="1"/>
</dbReference>
<keyword evidence="6" id="KW-0862">Zinc</keyword>
<evidence type="ECO:0000256" key="8">
    <source>
        <dbReference type="ARBA" id="ARBA00048968"/>
    </source>
</evidence>
<sequence>MNLTTLNTLMNKPELHFYELANNVVAFSSTRHGGVSKGNYAAFNINRYCGDSPDAIEQNRKSLANCLEIDVNKLIVPHQIHSDSSRIIANEYFKLPANIREQIIEGVDAVMTNELNVCIGVSTADCIPILLYDTKHHAAAAIHAGWRGTVKHIVQKTIKEMGIVYQTKPQELQAVIGPGISLQNFEVGDEVYEQFVNACFDMERIAKRYRVIQPKEGELPLKWHLDLKLSNRIDMETMGVLPQNIIDEEICTYDNTNDYFSARKLGVDSGRIYNGIILK</sequence>
<dbReference type="NCBIfam" id="TIGR00726">
    <property type="entry name" value="peptidoglycan editing factor PgeF"/>
    <property type="match status" value="1"/>
</dbReference>
<dbReference type="InterPro" id="IPR038371">
    <property type="entry name" value="Cu_polyphenol_OxRdtase_sf"/>
</dbReference>
<comment type="catalytic activity">
    <reaction evidence="1">
        <text>inosine + phosphate = alpha-D-ribose 1-phosphate + hypoxanthine</text>
        <dbReference type="Rhea" id="RHEA:27646"/>
        <dbReference type="ChEBI" id="CHEBI:17368"/>
        <dbReference type="ChEBI" id="CHEBI:17596"/>
        <dbReference type="ChEBI" id="CHEBI:43474"/>
        <dbReference type="ChEBI" id="CHEBI:57720"/>
        <dbReference type="EC" id="2.4.2.1"/>
    </reaction>
    <physiologicalReaction direction="left-to-right" evidence="1">
        <dbReference type="Rhea" id="RHEA:27647"/>
    </physiologicalReaction>
</comment>
<evidence type="ECO:0000256" key="3">
    <source>
        <dbReference type="ARBA" id="ARBA00022679"/>
    </source>
</evidence>
<comment type="catalytic activity">
    <reaction evidence="8">
        <text>adenosine + phosphate = alpha-D-ribose 1-phosphate + adenine</text>
        <dbReference type="Rhea" id="RHEA:27642"/>
        <dbReference type="ChEBI" id="CHEBI:16335"/>
        <dbReference type="ChEBI" id="CHEBI:16708"/>
        <dbReference type="ChEBI" id="CHEBI:43474"/>
        <dbReference type="ChEBI" id="CHEBI:57720"/>
        <dbReference type="EC" id="2.4.2.1"/>
    </reaction>
    <physiologicalReaction direction="left-to-right" evidence="8">
        <dbReference type="Rhea" id="RHEA:27643"/>
    </physiologicalReaction>
</comment>
<dbReference type="PANTHER" id="PTHR30616:SF2">
    <property type="entry name" value="PURINE NUCLEOSIDE PHOSPHORYLASE LACC1"/>
    <property type="match status" value="1"/>
</dbReference>
<dbReference type="CDD" id="cd16833">
    <property type="entry name" value="YfiH"/>
    <property type="match status" value="1"/>
</dbReference>
<evidence type="ECO:0000256" key="2">
    <source>
        <dbReference type="ARBA" id="ARBA00007353"/>
    </source>
</evidence>
<dbReference type="PANTHER" id="PTHR30616">
    <property type="entry name" value="UNCHARACTERIZED PROTEIN YFIH"/>
    <property type="match status" value="1"/>
</dbReference>
<evidence type="ECO:0000313" key="12">
    <source>
        <dbReference type="Proteomes" id="UP000254235"/>
    </source>
</evidence>
<evidence type="ECO:0000256" key="6">
    <source>
        <dbReference type="ARBA" id="ARBA00022833"/>
    </source>
</evidence>
<dbReference type="Proteomes" id="UP000254235">
    <property type="component" value="Unassembled WGS sequence"/>
</dbReference>
<keyword evidence="3" id="KW-0808">Transferase</keyword>
<dbReference type="AlphaFoldDB" id="A0A379EZU5"/>
<name>A0A379EZU5_9BACT</name>
<evidence type="ECO:0000256" key="9">
    <source>
        <dbReference type="ARBA" id="ARBA00049893"/>
    </source>
</evidence>
<organism evidence="11 12">
    <name type="scientific">Prevotella pallens</name>
    <dbReference type="NCBI Taxonomy" id="60133"/>
    <lineage>
        <taxon>Bacteria</taxon>
        <taxon>Pseudomonadati</taxon>
        <taxon>Bacteroidota</taxon>
        <taxon>Bacteroidia</taxon>
        <taxon>Bacteroidales</taxon>
        <taxon>Prevotellaceae</taxon>
        <taxon>Prevotella</taxon>
    </lineage>
</organism>
<protein>
    <recommendedName>
        <fullName evidence="10">Purine nucleoside phosphorylase</fullName>
    </recommendedName>
</protein>
<evidence type="ECO:0000256" key="7">
    <source>
        <dbReference type="ARBA" id="ARBA00047989"/>
    </source>
</evidence>
<evidence type="ECO:0000256" key="10">
    <source>
        <dbReference type="RuleBase" id="RU361274"/>
    </source>
</evidence>
<dbReference type="Gene3D" id="3.60.140.10">
    <property type="entry name" value="CNF1/YfiH-like putative cysteine hydrolases"/>
    <property type="match status" value="1"/>
</dbReference>
<comment type="similarity">
    <text evidence="2 10">Belongs to the purine nucleoside phosphorylase YfiH/LACC1 family.</text>
</comment>
<proteinExistence type="inferred from homology"/>
<dbReference type="GO" id="GO:0005507">
    <property type="term" value="F:copper ion binding"/>
    <property type="evidence" value="ECO:0007669"/>
    <property type="project" value="TreeGrafter"/>
</dbReference>
<evidence type="ECO:0000313" key="11">
    <source>
        <dbReference type="EMBL" id="SUC11723.1"/>
    </source>
</evidence>
<dbReference type="InterPro" id="IPR003730">
    <property type="entry name" value="Cu_polyphenol_OxRdtase"/>
</dbReference>
<dbReference type="GO" id="GO:0016787">
    <property type="term" value="F:hydrolase activity"/>
    <property type="evidence" value="ECO:0007669"/>
    <property type="project" value="UniProtKB-KW"/>
</dbReference>